<evidence type="ECO:0000256" key="3">
    <source>
        <dbReference type="ARBA" id="ARBA00023123"/>
    </source>
</evidence>
<organism evidence="8 9">
    <name type="scientific">Clarias magur</name>
    <name type="common">Asian catfish</name>
    <name type="synonym">Macropteronotus magur</name>
    <dbReference type="NCBI Taxonomy" id="1594786"/>
    <lineage>
        <taxon>Eukaryota</taxon>
        <taxon>Metazoa</taxon>
        <taxon>Chordata</taxon>
        <taxon>Craniata</taxon>
        <taxon>Vertebrata</taxon>
        <taxon>Euteleostomi</taxon>
        <taxon>Actinopterygii</taxon>
        <taxon>Neopterygii</taxon>
        <taxon>Teleostei</taxon>
        <taxon>Ostariophysi</taxon>
        <taxon>Siluriformes</taxon>
        <taxon>Clariidae</taxon>
        <taxon>Clarias</taxon>
    </lineage>
</organism>
<dbReference type="InterPro" id="IPR036961">
    <property type="entry name" value="Kinesin_motor_dom_sf"/>
</dbReference>
<protein>
    <submittedName>
        <fullName evidence="8">Unconventional myosin-XV-like</fullName>
    </submittedName>
</protein>
<dbReference type="PANTHER" id="PTHR22692">
    <property type="entry name" value="MYOSIN VII, XV"/>
    <property type="match status" value="1"/>
</dbReference>
<feature type="region of interest" description="Disordered" evidence="6">
    <location>
        <begin position="404"/>
        <end position="427"/>
    </location>
</feature>
<dbReference type="GO" id="GO:0016459">
    <property type="term" value="C:myosin complex"/>
    <property type="evidence" value="ECO:0007669"/>
    <property type="project" value="UniProtKB-KW"/>
</dbReference>
<evidence type="ECO:0000256" key="1">
    <source>
        <dbReference type="ARBA" id="ARBA00022741"/>
    </source>
</evidence>
<dbReference type="InterPro" id="IPR051567">
    <property type="entry name" value="Unconventional_Myosin_ATPase"/>
</dbReference>
<evidence type="ECO:0000313" key="9">
    <source>
        <dbReference type="Proteomes" id="UP000727407"/>
    </source>
</evidence>
<feature type="compositionally biased region" description="Basic and acidic residues" evidence="6">
    <location>
        <begin position="409"/>
        <end position="418"/>
    </location>
</feature>
<keyword evidence="3 5" id="KW-0518">Myosin</keyword>
<feature type="region of interest" description="Disordered" evidence="6">
    <location>
        <begin position="574"/>
        <end position="599"/>
    </location>
</feature>
<feature type="compositionally biased region" description="Basic and acidic residues" evidence="6">
    <location>
        <begin position="528"/>
        <end position="541"/>
    </location>
</feature>
<dbReference type="PROSITE" id="PS51456">
    <property type="entry name" value="MYOSIN_MOTOR"/>
    <property type="match status" value="1"/>
</dbReference>
<feature type="compositionally biased region" description="Basic and acidic residues" evidence="6">
    <location>
        <begin position="231"/>
        <end position="241"/>
    </location>
</feature>
<dbReference type="OrthoDB" id="8182952at2759"/>
<feature type="compositionally biased region" description="Basic and acidic residues" evidence="6">
    <location>
        <begin position="41"/>
        <end position="64"/>
    </location>
</feature>
<dbReference type="InterPro" id="IPR001609">
    <property type="entry name" value="Myosin_head_motor_dom-like"/>
</dbReference>
<keyword evidence="2 5" id="KW-0067">ATP-binding</keyword>
<feature type="region of interest" description="Disordered" evidence="6">
    <location>
        <begin position="618"/>
        <end position="641"/>
    </location>
</feature>
<evidence type="ECO:0000256" key="6">
    <source>
        <dbReference type="SAM" id="MobiDB-lite"/>
    </source>
</evidence>
<dbReference type="SMART" id="SM00242">
    <property type="entry name" value="MYSc"/>
    <property type="match status" value="1"/>
</dbReference>
<comment type="caution">
    <text evidence="8">The sequence shown here is derived from an EMBL/GenBank/DDBJ whole genome shotgun (WGS) entry which is preliminary data.</text>
</comment>
<keyword evidence="1 5" id="KW-0547">Nucleotide-binding</keyword>
<accession>A0A8J4UNU2</accession>
<dbReference type="InterPro" id="IPR027417">
    <property type="entry name" value="P-loop_NTPase"/>
</dbReference>
<feature type="region of interest" description="Disordered" evidence="6">
    <location>
        <begin position="1"/>
        <end position="259"/>
    </location>
</feature>
<dbReference type="Gene3D" id="3.40.850.10">
    <property type="entry name" value="Kinesin motor domain"/>
    <property type="match status" value="1"/>
</dbReference>
<dbReference type="Pfam" id="PF00063">
    <property type="entry name" value="Myosin_head"/>
    <property type="match status" value="1"/>
</dbReference>
<feature type="compositionally biased region" description="Basic and acidic residues" evidence="6">
    <location>
        <begin position="1"/>
        <end position="24"/>
    </location>
</feature>
<feature type="domain" description="Myosin motor" evidence="7">
    <location>
        <begin position="816"/>
        <end position="1114"/>
    </location>
</feature>
<reference evidence="8" key="1">
    <citation type="submission" date="2020-07" db="EMBL/GenBank/DDBJ databases">
        <title>Clarias magur genome sequencing, assembly and annotation.</title>
        <authorList>
            <person name="Kushwaha B."/>
            <person name="Kumar R."/>
            <person name="Das P."/>
            <person name="Joshi C.G."/>
            <person name="Kumar D."/>
            <person name="Nagpure N.S."/>
            <person name="Pandey M."/>
            <person name="Agarwal S."/>
            <person name="Srivastava S."/>
            <person name="Singh M."/>
            <person name="Sahoo L."/>
            <person name="Jayasankar P."/>
            <person name="Meher P.K."/>
            <person name="Koringa P.G."/>
            <person name="Iquebal M.A."/>
            <person name="Das S.P."/>
            <person name="Bit A."/>
            <person name="Patnaik S."/>
            <person name="Patel N."/>
            <person name="Shah T.M."/>
            <person name="Hinsu A."/>
            <person name="Jena J.K."/>
        </authorList>
    </citation>
    <scope>NUCLEOTIDE SEQUENCE</scope>
    <source>
        <strain evidence="8">CIFAMagur01</strain>
        <tissue evidence="8">Testis</tissue>
    </source>
</reference>
<dbReference type="AlphaFoldDB" id="A0A8J4UNU2"/>
<sequence>MLPVHQERQSNENGTGKRNDKGKISEVQGGKKIILHKGKSKKDVEKNKKTDQAEKSQEGETESPKRRRKGRQQNGKPSTAKTDGNGIRGKVSKGKESNPIFQPSPVKTASKAHEIRIKRRARKIVDSEEEDSESEKEKSEHSNTEERSEEEEEEEEEYVEETAETEASKVSSEEDASDADNKSEQEVNDEIKEEMEEVEEDANQALKSETTVESEENAASSEEEVESEEQLSDKADDKQEEPALASKKPKPLNLASHLQGQKIMLKSKMLYKKDPITVEKLSEKAPASKEAKMNRIDISKIDAVKGKSQILKLASKSKIVDKKEDIQKEEEAASPPKGSKGLLNKQHLMLFTLKGKGKDDKNKNAKKVDQSVDEIDVETTQKPKAENVRVGLGMARIASLRYQAKKKKMNEPTAKETSETGDTVSSKSTERLIAQKTGVTTLHRVSGWLQKKIPRRVNVRRKFITITQAIGISRWLAGLVLKKKKSSVKSQKTLLRHKMTLKLAGSSIKTNKRGPIPENVMTELCTDTEEKVSEDPGKSCDEPCSSMQDPEEKVNSGDAKYAIVFPRINKIGEETAAPASTSTGNGLAPERKPPKPGARLVLPVKPDLSLLKSVKRTNALNQPERQSEVQVLESRKEAETDKRMAALNSKDTASALQAAKEKLASSQVSLTKLALSRPLLSGGRNIRQSLDSEQRDKNHVQTVPPAKAEPWIDDLGTGVYEAEEDKEVAELMGDGLLPSTVELHWAQHHQMCSDPQDWLRSENLPPHQIREKLTKWTVYQEDELAQTIPKHDGRGPWESEDPAQNMLESRLNSTQTYISDILLSVNPFKPLSIYTEELRQQYQGKEKHSNPPHVYAIADAAFCQSQNTTQEQCIIISGQSGSGKTEAAKLIVHYLSSMYQSRNTNLRQPMDVLPILESFGNAKTILNNNSSRFGKYLHIHIRSGVVVGTSLSKYLLEKSRIVFQAKEERNYHVFYELLAGMNQWDKQDFYLQGAETYYYLNQGGACELQGKDDKQDFLLLLRCLETIGLRADQISTIWAILSSILQLGNICFSSYESESFEVARIFSEAEARRVGNLLQVSAEALQTVITHRVTETTYDRIYCPLSVECAIESR</sequence>
<comment type="similarity">
    <text evidence="5">Belongs to the TRAFAC class myosin-kinesin ATPase superfamily. Myosin family.</text>
</comment>
<keyword evidence="9" id="KW-1185">Reference proteome</keyword>
<dbReference type="PANTHER" id="PTHR22692:SF16">
    <property type="entry name" value="MYOSIN XVB"/>
    <property type="match status" value="1"/>
</dbReference>
<feature type="region of interest" description="Disordered" evidence="6">
    <location>
        <begin position="528"/>
        <end position="555"/>
    </location>
</feature>
<dbReference type="EMBL" id="QNUK01000022">
    <property type="protein sequence ID" value="KAF5907389.1"/>
    <property type="molecule type" value="Genomic_DNA"/>
</dbReference>
<dbReference type="GO" id="GO:0003774">
    <property type="term" value="F:cytoskeletal motor activity"/>
    <property type="evidence" value="ECO:0007669"/>
    <property type="project" value="UniProtKB-UniRule"/>
</dbReference>
<keyword evidence="4 5" id="KW-0505">Motor protein</keyword>
<feature type="compositionally biased region" description="Acidic residues" evidence="6">
    <location>
        <begin position="212"/>
        <end position="230"/>
    </location>
</feature>
<feature type="binding site" evidence="5">
    <location>
        <begin position="878"/>
        <end position="885"/>
    </location>
    <ligand>
        <name>ATP</name>
        <dbReference type="ChEBI" id="CHEBI:30616"/>
    </ligand>
</feature>
<dbReference type="PRINTS" id="PR00193">
    <property type="entry name" value="MYOSINHEAVY"/>
</dbReference>
<feature type="compositionally biased region" description="Basic and acidic residues" evidence="6">
    <location>
        <begin position="135"/>
        <end position="146"/>
    </location>
</feature>
<feature type="compositionally biased region" description="Acidic residues" evidence="6">
    <location>
        <begin position="186"/>
        <end position="202"/>
    </location>
</feature>
<keyword evidence="5" id="KW-0009">Actin-binding</keyword>
<dbReference type="SUPFAM" id="SSF52540">
    <property type="entry name" value="P-loop containing nucleoside triphosphate hydrolases"/>
    <property type="match status" value="1"/>
</dbReference>
<feature type="compositionally biased region" description="Acidic residues" evidence="6">
    <location>
        <begin position="147"/>
        <end position="164"/>
    </location>
</feature>
<evidence type="ECO:0000256" key="4">
    <source>
        <dbReference type="ARBA" id="ARBA00023175"/>
    </source>
</evidence>
<comment type="caution">
    <text evidence="5">Lacks conserved residue(s) required for the propagation of feature annotation.</text>
</comment>
<gene>
    <name evidence="8" type="ORF">DAT39_002827</name>
</gene>
<feature type="compositionally biased region" description="Basic and acidic residues" evidence="6">
    <location>
        <begin position="321"/>
        <end position="331"/>
    </location>
</feature>
<dbReference type="GO" id="GO:0005524">
    <property type="term" value="F:ATP binding"/>
    <property type="evidence" value="ECO:0007669"/>
    <property type="project" value="UniProtKB-UniRule"/>
</dbReference>
<evidence type="ECO:0000313" key="8">
    <source>
        <dbReference type="EMBL" id="KAF5907389.1"/>
    </source>
</evidence>
<evidence type="ECO:0000256" key="5">
    <source>
        <dbReference type="PROSITE-ProRule" id="PRU00782"/>
    </source>
</evidence>
<dbReference type="GO" id="GO:0048731">
    <property type="term" value="P:system development"/>
    <property type="evidence" value="ECO:0007669"/>
    <property type="project" value="UniProtKB-ARBA"/>
</dbReference>
<name>A0A8J4UNU2_CLAMG</name>
<proteinExistence type="inferred from homology"/>
<evidence type="ECO:0000256" key="2">
    <source>
        <dbReference type="ARBA" id="ARBA00022840"/>
    </source>
</evidence>
<evidence type="ECO:0000259" key="7">
    <source>
        <dbReference type="PROSITE" id="PS51456"/>
    </source>
</evidence>
<dbReference type="GO" id="GO:0003779">
    <property type="term" value="F:actin binding"/>
    <property type="evidence" value="ECO:0007669"/>
    <property type="project" value="UniProtKB-KW"/>
</dbReference>
<dbReference type="Proteomes" id="UP000727407">
    <property type="component" value="Unassembled WGS sequence"/>
</dbReference>
<feature type="region of interest" description="Disordered" evidence="6">
    <location>
        <begin position="321"/>
        <end position="343"/>
    </location>
</feature>